<organism evidence="1">
    <name type="scientific">marine sediment metagenome</name>
    <dbReference type="NCBI Taxonomy" id="412755"/>
    <lineage>
        <taxon>unclassified sequences</taxon>
        <taxon>metagenomes</taxon>
        <taxon>ecological metagenomes</taxon>
    </lineage>
</organism>
<dbReference type="AlphaFoldDB" id="A0A0F9TCN5"/>
<sequence>MLRRGRDGSYWIPRRNKKLETQLDKRFRRFSQRELKWYPAPCTSLQDVKHHFRGQVCYIVGKGPSLDILSKRDFPSTAPIIGLNEAVHQVEKLGLKNQVFGLQQDEKLKDSCHPTSGILFVSIQAAYSYEGWKRVHVYDPRDYELPLNTLSVNAAISIARHLEAVGCNLISFDACINQHTDYAKCVGSAATQGGKPERFLSHRQMIENCLGDFPVIWTIPGDPA</sequence>
<comment type="caution">
    <text evidence="1">The sequence shown here is derived from an EMBL/GenBank/DDBJ whole genome shotgun (WGS) entry which is preliminary data.</text>
</comment>
<reference evidence="1" key="1">
    <citation type="journal article" date="2015" name="Nature">
        <title>Complex archaea that bridge the gap between prokaryotes and eukaryotes.</title>
        <authorList>
            <person name="Spang A."/>
            <person name="Saw J.H."/>
            <person name="Jorgensen S.L."/>
            <person name="Zaremba-Niedzwiedzka K."/>
            <person name="Martijn J."/>
            <person name="Lind A.E."/>
            <person name="van Eijk R."/>
            <person name="Schleper C."/>
            <person name="Guy L."/>
            <person name="Ettema T.J."/>
        </authorList>
    </citation>
    <scope>NUCLEOTIDE SEQUENCE</scope>
</reference>
<dbReference type="EMBL" id="LAZR01001313">
    <property type="protein sequence ID" value="KKN46751.1"/>
    <property type="molecule type" value="Genomic_DNA"/>
</dbReference>
<evidence type="ECO:0000313" key="1">
    <source>
        <dbReference type="EMBL" id="KKN46751.1"/>
    </source>
</evidence>
<gene>
    <name evidence="1" type="ORF">LCGC14_0669750</name>
</gene>
<accession>A0A0F9TCN5</accession>
<protein>
    <submittedName>
        <fullName evidence="1">Uncharacterized protein</fullName>
    </submittedName>
</protein>
<proteinExistence type="predicted"/>
<name>A0A0F9TCN5_9ZZZZ</name>